<evidence type="ECO:0000256" key="4">
    <source>
        <dbReference type="ARBA" id="ARBA00005172"/>
    </source>
</evidence>
<dbReference type="Gene3D" id="1.10.600.10">
    <property type="entry name" value="Farnesyl Diphosphate Synthase"/>
    <property type="match status" value="1"/>
</dbReference>
<organism evidence="20 21">
    <name type="scientific">Phycomyces blakesleeanus (strain ATCC 8743b / DSM 1359 / FGSC 10004 / NBRC 33097 / NRRL 1555)</name>
    <dbReference type="NCBI Taxonomy" id="763407"/>
    <lineage>
        <taxon>Eukaryota</taxon>
        <taxon>Fungi</taxon>
        <taxon>Fungi incertae sedis</taxon>
        <taxon>Mucoromycota</taxon>
        <taxon>Mucoromycotina</taxon>
        <taxon>Mucoromycetes</taxon>
        <taxon>Mucorales</taxon>
        <taxon>Phycomycetaceae</taxon>
        <taxon>Phycomyces</taxon>
    </lineage>
</organism>
<dbReference type="SFLD" id="SFLDG01018">
    <property type="entry name" value="Squalene/Phytoene_Synthase_Lik"/>
    <property type="match status" value="1"/>
</dbReference>
<evidence type="ECO:0000256" key="10">
    <source>
        <dbReference type="ARBA" id="ARBA00022679"/>
    </source>
</evidence>
<feature type="transmembrane region" description="Helical" evidence="19">
    <location>
        <begin position="78"/>
        <end position="99"/>
    </location>
</feature>
<evidence type="ECO:0000256" key="17">
    <source>
        <dbReference type="ARBA" id="ARBA00029313"/>
    </source>
</evidence>
<dbReference type="InterPro" id="IPR002060">
    <property type="entry name" value="Squ/phyt_synthse"/>
</dbReference>
<dbReference type="Pfam" id="PF00494">
    <property type="entry name" value="SQS_PSY"/>
    <property type="match status" value="1"/>
</dbReference>
<keyword evidence="15" id="KW-0413">Isomerase</keyword>
<protein>
    <recommendedName>
        <fullName evidence="9">Bifunctional lycopene cyclase/phytoene synthase</fullName>
        <ecNumber evidence="8">2.5.1.32</ecNumber>
        <ecNumber evidence="7">5.5.1.19</ecNumber>
    </recommendedName>
</protein>
<evidence type="ECO:0000256" key="13">
    <source>
        <dbReference type="ARBA" id="ARBA00022989"/>
    </source>
</evidence>
<comment type="catalytic activity">
    <reaction evidence="18">
        <text>all-trans-lycopene = gamma-carotene</text>
        <dbReference type="Rhea" id="RHEA:32219"/>
        <dbReference type="ChEBI" id="CHEBI:15948"/>
        <dbReference type="ChEBI" id="CHEBI:27740"/>
        <dbReference type="EC" id="5.5.1.19"/>
    </reaction>
</comment>
<evidence type="ECO:0000256" key="11">
    <source>
        <dbReference type="ARBA" id="ARBA00022692"/>
    </source>
</evidence>
<dbReference type="UniPathway" id="UPA00799">
    <property type="reaction ID" value="UER00773"/>
</dbReference>
<keyword evidence="12" id="KW-0125">Carotenoid biosynthesis</keyword>
<feature type="transmembrane region" description="Helical" evidence="19">
    <location>
        <begin position="142"/>
        <end position="161"/>
    </location>
</feature>
<keyword evidence="16" id="KW-0511">Multifunctional enzyme</keyword>
<dbReference type="AlphaFoldDB" id="A0A162UN96"/>
<dbReference type="EC" id="5.5.1.19" evidence="7"/>
<dbReference type="VEuPathDB" id="FungiDB:PHYBLDRAFT_180114"/>
<dbReference type="Proteomes" id="UP000077315">
    <property type="component" value="Unassembled WGS sequence"/>
</dbReference>
<comment type="pathway">
    <text evidence="4">Carotenoid biosynthesis; phytoene biosynthesis; all-trans-phytoene from geranylgeranyl diphosphate: step 1/1.</text>
</comment>
<feature type="transmembrane region" description="Helical" evidence="19">
    <location>
        <begin position="6"/>
        <end position="23"/>
    </location>
</feature>
<evidence type="ECO:0000256" key="3">
    <source>
        <dbReference type="ARBA" id="ARBA00005089"/>
    </source>
</evidence>
<evidence type="ECO:0000256" key="14">
    <source>
        <dbReference type="ARBA" id="ARBA00023136"/>
    </source>
</evidence>
<feature type="transmembrane region" description="Helical" evidence="19">
    <location>
        <begin position="173"/>
        <end position="193"/>
    </location>
</feature>
<comment type="pathway">
    <text evidence="3">Carotenoid biosynthesis; beta-carotene biosynthesis.</text>
</comment>
<evidence type="ECO:0000313" key="20">
    <source>
        <dbReference type="EMBL" id="OAD76523.1"/>
    </source>
</evidence>
<dbReference type="PROSITE" id="PS01045">
    <property type="entry name" value="SQUALEN_PHYTOEN_SYN_2"/>
    <property type="match status" value="1"/>
</dbReference>
<evidence type="ECO:0000256" key="5">
    <source>
        <dbReference type="ARBA" id="ARBA00008247"/>
    </source>
</evidence>
<evidence type="ECO:0000256" key="15">
    <source>
        <dbReference type="ARBA" id="ARBA00023235"/>
    </source>
</evidence>
<dbReference type="EC" id="2.5.1.32" evidence="8"/>
<keyword evidence="13 19" id="KW-1133">Transmembrane helix</keyword>
<dbReference type="EMBL" id="KV440975">
    <property type="protein sequence ID" value="OAD76523.1"/>
    <property type="molecule type" value="Genomic_DNA"/>
</dbReference>
<evidence type="ECO:0000256" key="2">
    <source>
        <dbReference type="ARBA" id="ARBA00004141"/>
    </source>
</evidence>
<keyword evidence="21" id="KW-1185">Reference proteome</keyword>
<reference evidence="21" key="1">
    <citation type="submission" date="2015-06" db="EMBL/GenBank/DDBJ databases">
        <title>Expansion of signal transduction pathways in fungi by whole-genome duplication.</title>
        <authorList>
            <consortium name="DOE Joint Genome Institute"/>
            <person name="Corrochano L.M."/>
            <person name="Kuo A."/>
            <person name="Marcet-Houben M."/>
            <person name="Polaino S."/>
            <person name="Salamov A."/>
            <person name="Villalobos J.M."/>
            <person name="Alvarez M.I."/>
            <person name="Avalos J."/>
            <person name="Benito E.P."/>
            <person name="Benoit I."/>
            <person name="Burger G."/>
            <person name="Camino L.P."/>
            <person name="Canovas D."/>
            <person name="Cerda-Olmedo E."/>
            <person name="Cheng J.-F."/>
            <person name="Dominguez A."/>
            <person name="Elias M."/>
            <person name="Eslava A.P."/>
            <person name="Glaser F."/>
            <person name="Grimwood J."/>
            <person name="Gutierrez G."/>
            <person name="Heitman J."/>
            <person name="Henrissat B."/>
            <person name="Iturriaga E.A."/>
            <person name="Lang B.F."/>
            <person name="Lavin J.L."/>
            <person name="Lee S."/>
            <person name="Li W."/>
            <person name="Lindquist E."/>
            <person name="Lopez-Garcia S."/>
            <person name="Luque E.M."/>
            <person name="Marcos A.T."/>
            <person name="Martin J."/>
            <person name="McCluskey K."/>
            <person name="Medina H.R."/>
            <person name="Miralles-Duran A."/>
            <person name="Miyazaki A."/>
            <person name="Munoz-Torres E."/>
            <person name="Oguiza J.A."/>
            <person name="Ohm R."/>
            <person name="Olmedo M."/>
            <person name="Orejas M."/>
            <person name="Ortiz-Castellanos L."/>
            <person name="Pisabarro A.G."/>
            <person name="Rodriguez-Romero J."/>
            <person name="Ruiz-Herrera J."/>
            <person name="Ruiz-Vazquez R."/>
            <person name="Sanz C."/>
            <person name="Schackwitz W."/>
            <person name="Schmutz J."/>
            <person name="Shahriari M."/>
            <person name="Shelest E."/>
            <person name="Silva-Franco F."/>
            <person name="Soanes D."/>
            <person name="Syed K."/>
            <person name="Tagua V.G."/>
            <person name="Talbot N.J."/>
            <person name="Thon M."/>
            <person name="De vries R.P."/>
            <person name="Wiebenga A."/>
            <person name="Yadav J.S."/>
            <person name="Braun E.L."/>
            <person name="Baker S."/>
            <person name="Garre V."/>
            <person name="Horwitz B."/>
            <person name="Torres-Martinez S."/>
            <person name="Idnurm A."/>
            <person name="Herrera-Estrella A."/>
            <person name="Gabaldon T."/>
            <person name="Grigoriev I.V."/>
        </authorList>
    </citation>
    <scope>NUCLEOTIDE SEQUENCE [LARGE SCALE GENOMIC DNA]</scope>
    <source>
        <strain evidence="21">NRRL 1555(-)</strain>
    </source>
</reference>
<evidence type="ECO:0000256" key="8">
    <source>
        <dbReference type="ARBA" id="ARBA00012396"/>
    </source>
</evidence>
<evidence type="ECO:0000256" key="6">
    <source>
        <dbReference type="ARBA" id="ARBA00008406"/>
    </source>
</evidence>
<dbReference type="GO" id="GO:0004311">
    <property type="term" value="F:geranylgeranyl diphosphate synthase activity"/>
    <property type="evidence" value="ECO:0007669"/>
    <property type="project" value="InterPro"/>
</dbReference>
<keyword evidence="10" id="KW-0808">Transferase</keyword>
<dbReference type="RefSeq" id="XP_018294563.1">
    <property type="nucleotide sequence ID" value="XM_018438264.1"/>
</dbReference>
<dbReference type="CDD" id="cd00683">
    <property type="entry name" value="Trans_IPPS_HH"/>
    <property type="match status" value="1"/>
</dbReference>
<evidence type="ECO:0000256" key="18">
    <source>
        <dbReference type="ARBA" id="ARBA00029335"/>
    </source>
</evidence>
<dbReference type="InterPro" id="IPR017825">
    <property type="entry name" value="Lycopene_cyclase_dom"/>
</dbReference>
<dbReference type="SFLD" id="SFLDG01212">
    <property type="entry name" value="Phytoene_synthase_like"/>
    <property type="match status" value="1"/>
</dbReference>
<dbReference type="GO" id="GO:0016872">
    <property type="term" value="F:intramolecular lyase activity"/>
    <property type="evidence" value="ECO:0007669"/>
    <property type="project" value="InterPro"/>
</dbReference>
<feature type="transmembrane region" description="Helical" evidence="19">
    <location>
        <begin position="111"/>
        <end position="130"/>
    </location>
</feature>
<evidence type="ECO:0000313" key="21">
    <source>
        <dbReference type="Proteomes" id="UP000077315"/>
    </source>
</evidence>
<dbReference type="FunFam" id="1.10.600.10:FF:000020">
    <property type="entry name" value="Phytoene synthase"/>
    <property type="match status" value="1"/>
</dbReference>
<comment type="catalytic activity">
    <reaction evidence="1">
        <text>2 (2E,6E,10E)-geranylgeranyl diphosphate = 15-cis-phytoene + 2 diphosphate</text>
        <dbReference type="Rhea" id="RHEA:34475"/>
        <dbReference type="ChEBI" id="CHEBI:27787"/>
        <dbReference type="ChEBI" id="CHEBI:33019"/>
        <dbReference type="ChEBI" id="CHEBI:58756"/>
        <dbReference type="EC" id="2.5.1.32"/>
    </reaction>
</comment>
<dbReference type="STRING" id="763407.A0A162UN96"/>
<dbReference type="InterPro" id="IPR019845">
    <property type="entry name" value="Squalene/phytoene_synthase_CS"/>
</dbReference>
<dbReference type="SFLD" id="SFLDS00005">
    <property type="entry name" value="Isoprenoid_Synthase_Type_I"/>
    <property type="match status" value="1"/>
</dbReference>
<evidence type="ECO:0000256" key="12">
    <source>
        <dbReference type="ARBA" id="ARBA00022746"/>
    </source>
</evidence>
<dbReference type="GeneID" id="28999170"/>
<keyword evidence="14 19" id="KW-0472">Membrane</keyword>
<dbReference type="SMR" id="A0A162UN96"/>
<evidence type="ECO:0000256" key="19">
    <source>
        <dbReference type="SAM" id="Phobius"/>
    </source>
</evidence>
<keyword evidence="11 19" id="KW-0812">Transmembrane</keyword>
<dbReference type="GO" id="GO:0045436">
    <property type="term" value="F:lycopene beta cyclase activity"/>
    <property type="evidence" value="ECO:0007669"/>
    <property type="project" value="UniProtKB-ARBA"/>
</dbReference>
<evidence type="ECO:0000256" key="1">
    <source>
        <dbReference type="ARBA" id="ARBA00001805"/>
    </source>
</evidence>
<comment type="subcellular location">
    <subcellularLocation>
        <location evidence="2">Membrane</location>
        <topology evidence="2">Multi-pass membrane protein</topology>
    </subcellularLocation>
</comment>
<dbReference type="InterPro" id="IPR008949">
    <property type="entry name" value="Isoprenoid_synthase_dom_sf"/>
</dbReference>
<name>A0A162UN96_PHYB8</name>
<accession>A0A162UN96</accession>
<comment type="catalytic activity">
    <reaction evidence="17">
        <text>gamma-carotene = all-trans-beta-carotene</text>
        <dbReference type="Rhea" id="RHEA:32239"/>
        <dbReference type="ChEBI" id="CHEBI:17579"/>
        <dbReference type="ChEBI" id="CHEBI:27740"/>
        <dbReference type="EC" id="5.5.1.19"/>
    </reaction>
</comment>
<dbReference type="InParanoid" id="A0A162UN96"/>
<dbReference type="InterPro" id="IPR044843">
    <property type="entry name" value="Trans_IPPS_bact-type"/>
</dbReference>
<comment type="similarity">
    <text evidence="5">In the N-terminal section; belongs to the lycopene beta-cyclase family.</text>
</comment>
<dbReference type="OrthoDB" id="6600518at2759"/>
<evidence type="ECO:0000256" key="9">
    <source>
        <dbReference type="ARBA" id="ARBA00018909"/>
    </source>
</evidence>
<dbReference type="GO" id="GO:0016020">
    <property type="term" value="C:membrane"/>
    <property type="evidence" value="ECO:0007669"/>
    <property type="project" value="UniProtKB-SubCell"/>
</dbReference>
<dbReference type="InterPro" id="IPR033904">
    <property type="entry name" value="Trans_IPPS_HH"/>
</dbReference>
<comment type="similarity">
    <text evidence="6">In the C-terminal section; belongs to the phytoene/squalene synthase family.</text>
</comment>
<dbReference type="GO" id="GO:0016117">
    <property type="term" value="P:carotenoid biosynthetic process"/>
    <property type="evidence" value="ECO:0007669"/>
    <property type="project" value="UniProtKB-KW"/>
</dbReference>
<dbReference type="NCBIfam" id="TIGR03462">
    <property type="entry name" value="CarR_dom_SF"/>
    <property type="match status" value="2"/>
</dbReference>
<gene>
    <name evidence="20" type="primary">CarRA</name>
    <name evidence="20" type="ORF">PHYBLDRAFT_180114</name>
</gene>
<evidence type="ECO:0000256" key="16">
    <source>
        <dbReference type="ARBA" id="ARBA00023268"/>
    </source>
</evidence>
<dbReference type="PANTHER" id="PTHR31480">
    <property type="entry name" value="BIFUNCTIONAL LYCOPENE CYCLASE/PHYTOENE SYNTHASE"/>
    <property type="match status" value="1"/>
</dbReference>
<dbReference type="GO" id="GO:0051996">
    <property type="term" value="F:squalene synthase [NAD(P)H] activity"/>
    <property type="evidence" value="ECO:0007669"/>
    <property type="project" value="InterPro"/>
</dbReference>
<sequence length="602" mass="68670">MLTYMEVHLYFTLPVLALLAFLYKPFFTTKDRFKYIFLCTVAFATASPWDNYIVYHKAWSYCPECVTAVIGYVPLEEYMFFIIMTLITVTFTSLTMRWTLPSFFIRPETPVFQSVCVRYIPIVGFLTIAAKAWASSIPDSHPFYGACILWYVCPVLALLWIGSGEYMLRRWKAVLFSIAVPTIFLCWVDQYAIARGTWDISRRTSTGIMVLPSLPLEEFLFFLLIDTVLVFASCATDRAHAIVHIYITPMNHNKVSTWYMDFFYLCWAFLQTDQALSGETLSDLDATWRILREASASFYTASSVFSFEARQDLGVLYGFCRATDDLADNNDVSVPDRKKQLELVRGFVRQMFDSKHGHPDIDWTQYSGSIPDSFIAAFRSFTRLRDVLEIKAVEELLDGYTFDLEQREVKNEDDLVYYSACVASSVGEMCTRVLMASEPGGNRTMLKWTVERARDMGLALQLTNIARDIVTDSKQLGRSYVPRDWLTSQESALLKAGKARELGDERLRQIALKMVYTADDLNLMASRAIDYLPPSSRCGVRAACNVYTAIGVSLHKANGYPDRAHLTKLERMKVTFRCVYGFRKGHQGVQGDRGKSQAFTVI</sequence>
<evidence type="ECO:0000256" key="7">
    <source>
        <dbReference type="ARBA" id="ARBA00012242"/>
    </source>
</evidence>
<proteinExistence type="inferred from homology"/>
<dbReference type="UniPathway" id="UPA00802"/>
<dbReference type="SUPFAM" id="SSF48576">
    <property type="entry name" value="Terpenoid synthases"/>
    <property type="match status" value="1"/>
</dbReference>